<dbReference type="GO" id="GO:0005886">
    <property type="term" value="C:plasma membrane"/>
    <property type="evidence" value="ECO:0007669"/>
    <property type="project" value="TreeGrafter"/>
</dbReference>
<evidence type="ECO:0000256" key="5">
    <source>
        <dbReference type="ARBA" id="ARBA00022989"/>
    </source>
</evidence>
<dbReference type="PANTHER" id="PTHR11562:SF17">
    <property type="entry name" value="RE54080P-RELATED"/>
    <property type="match status" value="1"/>
</dbReference>
<keyword evidence="7 8" id="KW-0472">Membrane</keyword>
<dbReference type="InterPro" id="IPR027469">
    <property type="entry name" value="Cation_efflux_TMD_sf"/>
</dbReference>
<keyword evidence="5 8" id="KW-1133">Transmembrane helix</keyword>
<dbReference type="EMBL" id="DXGJ01000023">
    <property type="protein sequence ID" value="HIW71539.1"/>
    <property type="molecule type" value="Genomic_DNA"/>
</dbReference>
<dbReference type="Pfam" id="PF01545">
    <property type="entry name" value="Cation_efflux"/>
    <property type="match status" value="1"/>
</dbReference>
<keyword evidence="4 8" id="KW-0812">Transmembrane</keyword>
<evidence type="ECO:0000256" key="3">
    <source>
        <dbReference type="ARBA" id="ARBA00022448"/>
    </source>
</evidence>
<feature type="domain" description="Cation efflux protein transmembrane" evidence="9">
    <location>
        <begin position="22"/>
        <end position="211"/>
    </location>
</feature>
<comment type="similarity">
    <text evidence="2">Belongs to the cation diffusion facilitator (CDF) transporter (TC 2.A.4) family. SLC30A subfamily.</text>
</comment>
<evidence type="ECO:0000259" key="10">
    <source>
        <dbReference type="Pfam" id="PF16916"/>
    </source>
</evidence>
<dbReference type="Pfam" id="PF16916">
    <property type="entry name" value="ZT_dimer"/>
    <property type="match status" value="1"/>
</dbReference>
<dbReference type="AlphaFoldDB" id="A0A9D1QRY6"/>
<name>A0A9D1QRY6_9LACO</name>
<comment type="caution">
    <text evidence="11">The sequence shown here is derived from an EMBL/GenBank/DDBJ whole genome shotgun (WGS) entry which is preliminary data.</text>
</comment>
<dbReference type="Gene3D" id="1.20.1510.10">
    <property type="entry name" value="Cation efflux protein transmembrane domain"/>
    <property type="match status" value="1"/>
</dbReference>
<feature type="transmembrane region" description="Helical" evidence="8">
    <location>
        <begin position="122"/>
        <end position="141"/>
    </location>
</feature>
<evidence type="ECO:0000256" key="8">
    <source>
        <dbReference type="SAM" id="Phobius"/>
    </source>
</evidence>
<dbReference type="InterPro" id="IPR002524">
    <property type="entry name" value="Cation_efflux"/>
</dbReference>
<evidence type="ECO:0000313" key="11">
    <source>
        <dbReference type="EMBL" id="HIW71539.1"/>
    </source>
</evidence>
<evidence type="ECO:0000256" key="1">
    <source>
        <dbReference type="ARBA" id="ARBA00004141"/>
    </source>
</evidence>
<organism evidence="11 12">
    <name type="scientific">Candidatus Levilactobacillus faecigallinarum</name>
    <dbReference type="NCBI Taxonomy" id="2838638"/>
    <lineage>
        <taxon>Bacteria</taxon>
        <taxon>Bacillati</taxon>
        <taxon>Bacillota</taxon>
        <taxon>Bacilli</taxon>
        <taxon>Lactobacillales</taxon>
        <taxon>Lactobacillaceae</taxon>
        <taxon>Levilactobacillus</taxon>
    </lineage>
</organism>
<dbReference type="SUPFAM" id="SSF161111">
    <property type="entry name" value="Cation efflux protein transmembrane domain-like"/>
    <property type="match status" value="1"/>
</dbReference>
<gene>
    <name evidence="11" type="ORF">H9875_02835</name>
</gene>
<proteinExistence type="inferred from homology"/>
<dbReference type="Proteomes" id="UP000886822">
    <property type="component" value="Unassembled WGS sequence"/>
</dbReference>
<dbReference type="PANTHER" id="PTHR11562">
    <property type="entry name" value="CATION EFFLUX PROTEIN/ ZINC TRANSPORTER"/>
    <property type="match status" value="1"/>
</dbReference>
<feature type="transmembrane region" description="Helical" evidence="8">
    <location>
        <begin position="162"/>
        <end position="180"/>
    </location>
</feature>
<sequence>MFGNGGEIKLEKKSLAGGRFLLVTVLNVVITVFELLGGLLSGSLSLLSDAFHNLGDAVSVILSYVAHRIGCRRQTRSNTFGYRRVEILTALLNAGVLILISVILAGEAVRRLMHPEPVKGDIMLLVAVVSFVANLLSTILLNHGSKHNLNIRATYLHLLSDALASVGVIIGAVLITVWQISWVDPLITILVAAYIVYESWPIVKQTFSILMEGAPHLDYEAIAQDICALPKIKGVHHLHAWQIDENNLVFSVHVNMVDLPLSEVEPVYRQIEGLLCEKYNVNHVTIQAECYRGKDESLFYNQNDWRHN</sequence>
<keyword evidence="6" id="KW-0406">Ion transport</keyword>
<dbReference type="SUPFAM" id="SSF160240">
    <property type="entry name" value="Cation efflux protein cytoplasmic domain-like"/>
    <property type="match status" value="1"/>
</dbReference>
<dbReference type="NCBIfam" id="TIGR01297">
    <property type="entry name" value="CDF"/>
    <property type="match status" value="1"/>
</dbReference>
<evidence type="ECO:0000256" key="4">
    <source>
        <dbReference type="ARBA" id="ARBA00022692"/>
    </source>
</evidence>
<dbReference type="GO" id="GO:0005385">
    <property type="term" value="F:zinc ion transmembrane transporter activity"/>
    <property type="evidence" value="ECO:0007669"/>
    <property type="project" value="TreeGrafter"/>
</dbReference>
<feature type="transmembrane region" description="Helical" evidence="8">
    <location>
        <begin position="50"/>
        <end position="66"/>
    </location>
</feature>
<evidence type="ECO:0000313" key="12">
    <source>
        <dbReference type="Proteomes" id="UP000886822"/>
    </source>
</evidence>
<protein>
    <submittedName>
        <fullName evidence="11">Cation diffusion facilitator family transporter</fullName>
    </submittedName>
</protein>
<dbReference type="InterPro" id="IPR036837">
    <property type="entry name" value="Cation_efflux_CTD_sf"/>
</dbReference>
<accession>A0A9D1QRY6</accession>
<evidence type="ECO:0000256" key="6">
    <source>
        <dbReference type="ARBA" id="ARBA00023065"/>
    </source>
</evidence>
<dbReference type="InterPro" id="IPR058533">
    <property type="entry name" value="Cation_efflux_TM"/>
</dbReference>
<dbReference type="InterPro" id="IPR050681">
    <property type="entry name" value="CDF/SLC30A"/>
</dbReference>
<dbReference type="Gene3D" id="3.30.70.1350">
    <property type="entry name" value="Cation efflux protein, cytoplasmic domain"/>
    <property type="match status" value="1"/>
</dbReference>
<reference evidence="11" key="1">
    <citation type="journal article" date="2021" name="PeerJ">
        <title>Extensive microbial diversity within the chicken gut microbiome revealed by metagenomics and culture.</title>
        <authorList>
            <person name="Gilroy R."/>
            <person name="Ravi A."/>
            <person name="Getino M."/>
            <person name="Pursley I."/>
            <person name="Horton D.L."/>
            <person name="Alikhan N.F."/>
            <person name="Baker D."/>
            <person name="Gharbi K."/>
            <person name="Hall N."/>
            <person name="Watson M."/>
            <person name="Adriaenssens E.M."/>
            <person name="Foster-Nyarko E."/>
            <person name="Jarju S."/>
            <person name="Secka A."/>
            <person name="Antonio M."/>
            <person name="Oren A."/>
            <person name="Chaudhuri R.R."/>
            <person name="La Ragione R."/>
            <person name="Hildebrand F."/>
            <person name="Pallen M.J."/>
        </authorList>
    </citation>
    <scope>NUCLEOTIDE SEQUENCE</scope>
    <source>
        <strain evidence="11">CHK173-259</strain>
    </source>
</reference>
<feature type="transmembrane region" description="Helical" evidence="8">
    <location>
        <begin position="20"/>
        <end position="44"/>
    </location>
</feature>
<keyword evidence="3" id="KW-0813">Transport</keyword>
<feature type="transmembrane region" description="Helical" evidence="8">
    <location>
        <begin position="186"/>
        <end position="203"/>
    </location>
</feature>
<feature type="domain" description="Cation efflux protein cytoplasmic" evidence="10">
    <location>
        <begin position="215"/>
        <end position="289"/>
    </location>
</feature>
<evidence type="ECO:0000259" key="9">
    <source>
        <dbReference type="Pfam" id="PF01545"/>
    </source>
</evidence>
<evidence type="ECO:0000256" key="7">
    <source>
        <dbReference type="ARBA" id="ARBA00023136"/>
    </source>
</evidence>
<comment type="subcellular location">
    <subcellularLocation>
        <location evidence="1">Membrane</location>
        <topology evidence="1">Multi-pass membrane protein</topology>
    </subcellularLocation>
</comment>
<evidence type="ECO:0000256" key="2">
    <source>
        <dbReference type="ARBA" id="ARBA00008873"/>
    </source>
</evidence>
<dbReference type="InterPro" id="IPR027470">
    <property type="entry name" value="Cation_efflux_CTD"/>
</dbReference>
<reference evidence="11" key="2">
    <citation type="submission" date="2021-04" db="EMBL/GenBank/DDBJ databases">
        <authorList>
            <person name="Gilroy R."/>
        </authorList>
    </citation>
    <scope>NUCLEOTIDE SEQUENCE</scope>
    <source>
        <strain evidence="11">CHK173-259</strain>
    </source>
</reference>
<feature type="transmembrane region" description="Helical" evidence="8">
    <location>
        <begin position="87"/>
        <end position="110"/>
    </location>
</feature>